<protein>
    <submittedName>
        <fullName evidence="1">Uncharacterized protein</fullName>
    </submittedName>
</protein>
<gene>
    <name evidence="1" type="ORF">LCGC14_2438190</name>
</gene>
<dbReference type="EMBL" id="LAZR01037456">
    <property type="protein sequence ID" value="KKL22161.1"/>
    <property type="molecule type" value="Genomic_DNA"/>
</dbReference>
<reference evidence="1" key="1">
    <citation type="journal article" date="2015" name="Nature">
        <title>Complex archaea that bridge the gap between prokaryotes and eukaryotes.</title>
        <authorList>
            <person name="Spang A."/>
            <person name="Saw J.H."/>
            <person name="Jorgensen S.L."/>
            <person name="Zaremba-Niedzwiedzka K."/>
            <person name="Martijn J."/>
            <person name="Lind A.E."/>
            <person name="van Eijk R."/>
            <person name="Schleper C."/>
            <person name="Guy L."/>
            <person name="Ettema T.J."/>
        </authorList>
    </citation>
    <scope>NUCLEOTIDE SEQUENCE</scope>
</reference>
<accession>A0A0F9DWR9</accession>
<dbReference type="AlphaFoldDB" id="A0A0F9DWR9"/>
<comment type="caution">
    <text evidence="1">The sequence shown here is derived from an EMBL/GenBank/DDBJ whole genome shotgun (WGS) entry which is preliminary data.</text>
</comment>
<sequence length="81" mass="8344">GVKVLARLNVAVVNVGVLVSSLDVADTAPSLTATPLSSASVSVGQVAVLTNTSSAVRHRATGTDTEDIATYGWKDYRGRDD</sequence>
<proteinExistence type="predicted"/>
<evidence type="ECO:0000313" key="1">
    <source>
        <dbReference type="EMBL" id="KKL22161.1"/>
    </source>
</evidence>
<name>A0A0F9DWR9_9ZZZZ</name>
<feature type="non-terminal residue" evidence="1">
    <location>
        <position position="1"/>
    </location>
</feature>
<organism evidence="1">
    <name type="scientific">marine sediment metagenome</name>
    <dbReference type="NCBI Taxonomy" id="412755"/>
    <lineage>
        <taxon>unclassified sequences</taxon>
        <taxon>metagenomes</taxon>
        <taxon>ecological metagenomes</taxon>
    </lineage>
</organism>